<dbReference type="SMART" id="SM01126">
    <property type="entry name" value="DDE_Tnp_IS1595"/>
    <property type="match status" value="1"/>
</dbReference>
<dbReference type="InterPro" id="IPR024442">
    <property type="entry name" value="Transposase_Zn_ribbon"/>
</dbReference>
<dbReference type="RefSeq" id="WP_090284157.1">
    <property type="nucleotide sequence ID" value="NZ_FMWO01000027.1"/>
</dbReference>
<keyword evidence="3" id="KW-1185">Reference proteome</keyword>
<dbReference type="EMBL" id="FMWO01000027">
    <property type="protein sequence ID" value="SCZ84573.1"/>
    <property type="molecule type" value="Genomic_DNA"/>
</dbReference>
<dbReference type="Pfam" id="PF12762">
    <property type="entry name" value="DDE_Tnp_IS1595"/>
    <property type="match status" value="1"/>
</dbReference>
<reference evidence="2 3" key="1">
    <citation type="submission" date="2016-10" db="EMBL/GenBank/DDBJ databases">
        <authorList>
            <person name="de Groot N.N."/>
        </authorList>
    </citation>
    <scope>NUCLEOTIDE SEQUENCE [LARGE SCALE GENOMIC DNA]</scope>
    <source>
        <strain evidence="2">1</strain>
    </source>
</reference>
<name>A0A1G5SBJ3_9PROT</name>
<evidence type="ECO:0000313" key="3">
    <source>
        <dbReference type="Proteomes" id="UP000198729"/>
    </source>
</evidence>
<accession>A0A1G5SBJ3</accession>
<sequence length="317" mass="35213">MAMNRIQFQSGLSMLEFLKGFGTEAQCEQALEVARWSDGFHCPRCNGTAYYVIRDGIRKVFQCRACRHQTSLIAGTVFQGAKLPLTIWFLAIYLVSQAKTGLSSLALKRQLGVSYPTAWLIHHKLMQAMANREERYVLDGRIQVDDAYLGGERAGGKAGRGSENKVPIVAAVSLTEDDHPLRVRLTPVSGFTLKAISAWAKDCLAPGCTVFSDALACFGAVTKIGCSRHFTVIAGCKPKETPEFRWINTILGNLKTSLSGCYHAFNFRKYAARYLAAFSYRFNRRFDLCSLHERLLIAAASTTPQPLHSIRMADVRC</sequence>
<proteinExistence type="predicted"/>
<dbReference type="InterPro" id="IPR024445">
    <property type="entry name" value="Tnp_ISXO2-like"/>
</dbReference>
<evidence type="ECO:0000259" key="1">
    <source>
        <dbReference type="SMART" id="SM01126"/>
    </source>
</evidence>
<gene>
    <name evidence="2" type="ORF">NSMM_210021</name>
</gene>
<dbReference type="STRING" id="51642.NSMM_210021"/>
<dbReference type="NCBIfam" id="NF033547">
    <property type="entry name" value="transpos_IS1595"/>
    <property type="match status" value="1"/>
</dbReference>
<dbReference type="Pfam" id="PF12760">
    <property type="entry name" value="Zn_ribbon_IS1595"/>
    <property type="match status" value="1"/>
</dbReference>
<dbReference type="OrthoDB" id="9783459at2"/>
<protein>
    <recommendedName>
        <fullName evidence="1">ISXO2-like transposase domain-containing protein</fullName>
    </recommendedName>
</protein>
<dbReference type="Proteomes" id="UP000198729">
    <property type="component" value="Unassembled WGS sequence"/>
</dbReference>
<organism evidence="2 3">
    <name type="scientific">Nitrosomonas mobilis</name>
    <dbReference type="NCBI Taxonomy" id="51642"/>
    <lineage>
        <taxon>Bacteria</taxon>
        <taxon>Pseudomonadati</taxon>
        <taxon>Pseudomonadota</taxon>
        <taxon>Betaproteobacteria</taxon>
        <taxon>Nitrosomonadales</taxon>
        <taxon>Nitrosomonadaceae</taxon>
        <taxon>Nitrosomonas</taxon>
    </lineage>
</organism>
<evidence type="ECO:0000313" key="2">
    <source>
        <dbReference type="EMBL" id="SCZ84573.1"/>
    </source>
</evidence>
<dbReference type="AlphaFoldDB" id="A0A1G5SBJ3"/>
<feature type="domain" description="ISXO2-like transposase" evidence="1">
    <location>
        <begin position="137"/>
        <end position="283"/>
    </location>
</feature>